<protein>
    <recommendedName>
        <fullName evidence="3">N-acetyltransferase domain-containing protein</fullName>
    </recommendedName>
</protein>
<dbReference type="EMBL" id="NRRV01000089">
    <property type="protein sequence ID" value="MBK1633492.1"/>
    <property type="molecule type" value="Genomic_DNA"/>
</dbReference>
<dbReference type="Gene3D" id="3.40.630.30">
    <property type="match status" value="1"/>
</dbReference>
<organism evidence="1 2">
    <name type="scientific">Thiohalocapsa halophila</name>
    <dbReference type="NCBI Taxonomy" id="69359"/>
    <lineage>
        <taxon>Bacteria</taxon>
        <taxon>Pseudomonadati</taxon>
        <taxon>Pseudomonadota</taxon>
        <taxon>Gammaproteobacteria</taxon>
        <taxon>Chromatiales</taxon>
        <taxon>Chromatiaceae</taxon>
        <taxon>Thiohalocapsa</taxon>
    </lineage>
</organism>
<accession>A0ABS1CNS3</accession>
<keyword evidence="2" id="KW-1185">Reference proteome</keyword>
<sequence length="272" mass="29459">MTAHFTPASFLTWANLNAQGGLDCLSVGLQALVDVTMSAQPIPAPFQAGNRIIFRLTAPDAYRIPFTFVEALNQGNLADRSGRVFAAAAQEGQLYEVIASDDDPLDERIIGAGLFQETFRSKDGTHHQEELGALMVHPGARGYGIMTLLVKLMMVHRFMVVLPARGEPGSEDNLAHVLDGNPGPIHGLTAAGFVPDGEVHVHAGELDATLSHMMQPGEDFVRAHAYRFDPTALDALCTELSTFQREGRRLGNTRTAMTLPVDFSSLLPRTRG</sequence>
<comment type="caution">
    <text evidence="1">The sequence shown here is derived from an EMBL/GenBank/DDBJ whole genome shotgun (WGS) entry which is preliminary data.</text>
</comment>
<dbReference type="InterPro" id="IPR016181">
    <property type="entry name" value="Acyl_CoA_acyltransferase"/>
</dbReference>
<evidence type="ECO:0000313" key="2">
    <source>
        <dbReference type="Proteomes" id="UP000748752"/>
    </source>
</evidence>
<dbReference type="Proteomes" id="UP000748752">
    <property type="component" value="Unassembled WGS sequence"/>
</dbReference>
<dbReference type="RefSeq" id="WP_200242083.1">
    <property type="nucleotide sequence ID" value="NZ_NRRV01000089.1"/>
</dbReference>
<evidence type="ECO:0000313" key="1">
    <source>
        <dbReference type="EMBL" id="MBK1633492.1"/>
    </source>
</evidence>
<reference evidence="1 2" key="1">
    <citation type="journal article" date="2020" name="Microorganisms">
        <title>Osmotic Adaptation and Compatible Solute Biosynthesis of Phototrophic Bacteria as Revealed from Genome Analyses.</title>
        <authorList>
            <person name="Imhoff J.F."/>
            <person name="Rahn T."/>
            <person name="Kunzel S."/>
            <person name="Keller A."/>
            <person name="Neulinger S.C."/>
        </authorList>
    </citation>
    <scope>NUCLEOTIDE SEQUENCE [LARGE SCALE GENOMIC DNA]</scope>
    <source>
        <strain evidence="1 2">DSM 6210</strain>
    </source>
</reference>
<name>A0ABS1CNS3_9GAMM</name>
<gene>
    <name evidence="1" type="ORF">CKO31_22635</name>
</gene>
<evidence type="ECO:0008006" key="3">
    <source>
        <dbReference type="Google" id="ProtNLM"/>
    </source>
</evidence>
<dbReference type="SUPFAM" id="SSF55729">
    <property type="entry name" value="Acyl-CoA N-acyltransferases (Nat)"/>
    <property type="match status" value="1"/>
</dbReference>
<proteinExistence type="predicted"/>